<comment type="caution">
    <text evidence="2">The sequence shown here is derived from an EMBL/GenBank/DDBJ whole genome shotgun (WGS) entry which is preliminary data.</text>
</comment>
<dbReference type="CDD" id="cd06588">
    <property type="entry name" value="PhnB_like"/>
    <property type="match status" value="1"/>
</dbReference>
<accession>A0ABS9U979</accession>
<dbReference type="Gene3D" id="3.10.180.10">
    <property type="entry name" value="2,3-Dihydroxybiphenyl 1,2-Dioxygenase, domain 1"/>
    <property type="match status" value="1"/>
</dbReference>
<dbReference type="SUPFAM" id="SSF54593">
    <property type="entry name" value="Glyoxalase/Bleomycin resistance protein/Dihydroxybiphenyl dioxygenase"/>
    <property type="match status" value="1"/>
</dbReference>
<dbReference type="Proteomes" id="UP001316087">
    <property type="component" value="Unassembled WGS sequence"/>
</dbReference>
<name>A0ABS9U979_9BACL</name>
<feature type="domain" description="PhnB-like" evidence="1">
    <location>
        <begin position="3"/>
        <end position="136"/>
    </location>
</feature>
<evidence type="ECO:0000313" key="3">
    <source>
        <dbReference type="Proteomes" id="UP001316087"/>
    </source>
</evidence>
<sequence>MAKMHPYFVFKGETKEAVALYAKLFNAKNVNVLTFGEMPEDPAHPVPEEAKHLVMHALIELEGDIKMMFSDTFPGSPQVTVGDNITIAYMSEDENHIRSIFEGLSEGGLVTMPLQETFWSKCYGQVTDKFGVLWQLSYEQ</sequence>
<dbReference type="PANTHER" id="PTHR33990">
    <property type="entry name" value="PROTEIN YJDN-RELATED"/>
    <property type="match status" value="1"/>
</dbReference>
<organism evidence="2 3">
    <name type="scientific">Solibacillus palustris</name>
    <dbReference type="NCBI Taxonomy" id="2908203"/>
    <lineage>
        <taxon>Bacteria</taxon>
        <taxon>Bacillati</taxon>
        <taxon>Bacillota</taxon>
        <taxon>Bacilli</taxon>
        <taxon>Bacillales</taxon>
        <taxon>Caryophanaceae</taxon>
        <taxon>Solibacillus</taxon>
    </lineage>
</organism>
<dbReference type="Pfam" id="PF06983">
    <property type="entry name" value="3-dmu-9_3-mt"/>
    <property type="match status" value="1"/>
</dbReference>
<proteinExistence type="predicted"/>
<gene>
    <name evidence="2" type="ORF">LZ480_03265</name>
</gene>
<dbReference type="InterPro" id="IPR028973">
    <property type="entry name" value="PhnB-like"/>
</dbReference>
<keyword evidence="3" id="KW-1185">Reference proteome</keyword>
<evidence type="ECO:0000259" key="1">
    <source>
        <dbReference type="Pfam" id="PF06983"/>
    </source>
</evidence>
<dbReference type="EMBL" id="JAKZFC010000001">
    <property type="protein sequence ID" value="MCH7320898.1"/>
    <property type="molecule type" value="Genomic_DNA"/>
</dbReference>
<protein>
    <submittedName>
        <fullName evidence="2">VOC family protein</fullName>
    </submittedName>
</protein>
<reference evidence="2 3" key="1">
    <citation type="submission" date="2022-03" db="EMBL/GenBank/DDBJ databases">
        <authorList>
            <person name="Jo J.-H."/>
            <person name="Im W.-T."/>
        </authorList>
    </citation>
    <scope>NUCLEOTIDE SEQUENCE [LARGE SCALE GENOMIC DNA]</scope>
    <source>
        <strain evidence="2 3">MA9</strain>
    </source>
</reference>
<dbReference type="RefSeq" id="WP_241367947.1">
    <property type="nucleotide sequence ID" value="NZ_JAKZFC010000001.1"/>
</dbReference>
<dbReference type="InterPro" id="IPR029068">
    <property type="entry name" value="Glyas_Bleomycin-R_OHBP_Dase"/>
</dbReference>
<evidence type="ECO:0000313" key="2">
    <source>
        <dbReference type="EMBL" id="MCH7320898.1"/>
    </source>
</evidence>
<dbReference type="PANTHER" id="PTHR33990:SF1">
    <property type="entry name" value="PROTEIN YJDN"/>
    <property type="match status" value="1"/>
</dbReference>